<dbReference type="AlphaFoldDB" id="A0AAN7ZM31"/>
<comment type="caution">
    <text evidence="2">The sequence shown here is derived from an EMBL/GenBank/DDBJ whole genome shotgun (WGS) entry which is preliminary data.</text>
</comment>
<evidence type="ECO:0000313" key="3">
    <source>
        <dbReference type="Proteomes" id="UP001329430"/>
    </source>
</evidence>
<organism evidence="2 3">
    <name type="scientific">Pyrocoelia pectoralis</name>
    <dbReference type="NCBI Taxonomy" id="417401"/>
    <lineage>
        <taxon>Eukaryota</taxon>
        <taxon>Metazoa</taxon>
        <taxon>Ecdysozoa</taxon>
        <taxon>Arthropoda</taxon>
        <taxon>Hexapoda</taxon>
        <taxon>Insecta</taxon>
        <taxon>Pterygota</taxon>
        <taxon>Neoptera</taxon>
        <taxon>Endopterygota</taxon>
        <taxon>Coleoptera</taxon>
        <taxon>Polyphaga</taxon>
        <taxon>Elateriformia</taxon>
        <taxon>Elateroidea</taxon>
        <taxon>Lampyridae</taxon>
        <taxon>Lampyrinae</taxon>
        <taxon>Pyrocoelia</taxon>
    </lineage>
</organism>
<protein>
    <recommendedName>
        <fullName evidence="1">DUF7869 domain-containing protein</fullName>
    </recommendedName>
</protein>
<accession>A0AAN7ZM31</accession>
<dbReference type="PANTHER" id="PTHR10773:SF19">
    <property type="match status" value="1"/>
</dbReference>
<reference evidence="2 3" key="1">
    <citation type="journal article" date="2024" name="Insects">
        <title>An Improved Chromosome-Level Genome Assembly of the Firefly Pyrocoelia pectoralis.</title>
        <authorList>
            <person name="Fu X."/>
            <person name="Meyer-Rochow V.B."/>
            <person name="Ballantyne L."/>
            <person name="Zhu X."/>
        </authorList>
    </citation>
    <scope>NUCLEOTIDE SEQUENCE [LARGE SCALE GENOMIC DNA]</scope>
    <source>
        <strain evidence="2">XCY_ONT2</strain>
    </source>
</reference>
<evidence type="ECO:0000259" key="1">
    <source>
        <dbReference type="Pfam" id="PF25273"/>
    </source>
</evidence>
<keyword evidence="3" id="KW-1185">Reference proteome</keyword>
<sequence length="230" mass="26465">MYRYYKKEQEEKNLPFAKRCTYETIFNTEFNISFYQPKKDQCSICEEYKNSNPDEKAKLQESYDRHIANKIKSREEKAKDTAMAKDKLNLIVACFDLQAVLPTPCGDVSAFYYKCRLNSIASRGSNEIATCLYSYISSLPPNTDIIFCSDNCVGQNKNKIVVSMYLYAMCNTEVNSIVHKFLTVGHTQNEGDSMHSVIERQKKRALKSEPIFVPSQWPPLMKTAIKEGRP</sequence>
<feature type="domain" description="DUF7869" evidence="1">
    <location>
        <begin position="124"/>
        <end position="203"/>
    </location>
</feature>
<name>A0AAN7ZM31_9COLE</name>
<dbReference type="EMBL" id="JAVRBK010000002">
    <property type="protein sequence ID" value="KAK5648032.1"/>
    <property type="molecule type" value="Genomic_DNA"/>
</dbReference>
<dbReference type="InterPro" id="IPR057191">
    <property type="entry name" value="DUF7869"/>
</dbReference>
<evidence type="ECO:0000313" key="2">
    <source>
        <dbReference type="EMBL" id="KAK5648032.1"/>
    </source>
</evidence>
<gene>
    <name evidence="2" type="ORF">RI129_002924</name>
</gene>
<dbReference type="PANTHER" id="PTHR10773">
    <property type="entry name" value="DNA-DIRECTED RNA POLYMERASES I, II, AND III SUBUNIT RPABC2"/>
    <property type="match status" value="1"/>
</dbReference>
<proteinExistence type="predicted"/>
<dbReference type="Proteomes" id="UP001329430">
    <property type="component" value="Chromosome 2"/>
</dbReference>
<dbReference type="Pfam" id="PF25273">
    <property type="entry name" value="DUF7869"/>
    <property type="match status" value="1"/>
</dbReference>